<name>A0A6M3ISV7_9ZZZZ</name>
<dbReference type="EMBL" id="MT141407">
    <property type="protein sequence ID" value="QJA60404.1"/>
    <property type="molecule type" value="Genomic_DNA"/>
</dbReference>
<dbReference type="InterPro" id="IPR038729">
    <property type="entry name" value="Rad50/SbcC_AAA"/>
</dbReference>
<organism evidence="2">
    <name type="scientific">viral metagenome</name>
    <dbReference type="NCBI Taxonomy" id="1070528"/>
    <lineage>
        <taxon>unclassified sequences</taxon>
        <taxon>metagenomes</taxon>
        <taxon>organismal metagenomes</taxon>
    </lineage>
</organism>
<dbReference type="Pfam" id="PF13476">
    <property type="entry name" value="AAA_23"/>
    <property type="match status" value="1"/>
</dbReference>
<accession>A0A6M3ISV7</accession>
<dbReference type="AlphaFoldDB" id="A0A6M3ISV7"/>
<sequence length="87" mass="9793">MEIKLKRLTLENFKGVKQFTLEPKGKDATIRGDNGTGKSTLMDAFLWLLFNKDSQGKADFAIKTLDRDGQEIHNLCHAVEVELEIGD</sequence>
<proteinExistence type="predicted"/>
<protein>
    <submittedName>
        <fullName evidence="2">Putative ATPase domain containing protein</fullName>
    </submittedName>
</protein>
<feature type="domain" description="Rad50/SbcC-type AAA" evidence="1">
    <location>
        <begin position="7"/>
        <end position="68"/>
    </location>
</feature>
<dbReference type="SUPFAM" id="SSF52540">
    <property type="entry name" value="P-loop containing nucleoside triphosphate hydrolases"/>
    <property type="match status" value="1"/>
</dbReference>
<dbReference type="GO" id="GO:0006302">
    <property type="term" value="P:double-strand break repair"/>
    <property type="evidence" value="ECO:0007669"/>
    <property type="project" value="InterPro"/>
</dbReference>
<evidence type="ECO:0000313" key="2">
    <source>
        <dbReference type="EMBL" id="QJA60404.1"/>
    </source>
</evidence>
<reference evidence="2" key="1">
    <citation type="submission" date="2020-03" db="EMBL/GenBank/DDBJ databases">
        <title>The deep terrestrial virosphere.</title>
        <authorList>
            <person name="Holmfeldt K."/>
            <person name="Nilsson E."/>
            <person name="Simone D."/>
            <person name="Lopez-Fernandez M."/>
            <person name="Wu X."/>
            <person name="de Brujin I."/>
            <person name="Lundin D."/>
            <person name="Andersson A."/>
            <person name="Bertilsson S."/>
            <person name="Dopson M."/>
        </authorList>
    </citation>
    <scope>NUCLEOTIDE SEQUENCE</scope>
    <source>
        <strain evidence="2">MM415B01121</strain>
    </source>
</reference>
<dbReference type="InterPro" id="IPR027417">
    <property type="entry name" value="P-loop_NTPase"/>
</dbReference>
<gene>
    <name evidence="2" type="ORF">MM415B01121_0022</name>
</gene>
<dbReference type="GO" id="GO:0016887">
    <property type="term" value="F:ATP hydrolysis activity"/>
    <property type="evidence" value="ECO:0007669"/>
    <property type="project" value="InterPro"/>
</dbReference>
<dbReference type="Gene3D" id="3.40.50.300">
    <property type="entry name" value="P-loop containing nucleotide triphosphate hydrolases"/>
    <property type="match status" value="1"/>
</dbReference>
<evidence type="ECO:0000259" key="1">
    <source>
        <dbReference type="Pfam" id="PF13476"/>
    </source>
</evidence>